<evidence type="ECO:0000256" key="1">
    <source>
        <dbReference type="SAM" id="Coils"/>
    </source>
</evidence>
<organism>
    <name type="scientific">Pyricularia oryzae (strain P131)</name>
    <name type="common">Rice blast fungus</name>
    <name type="synonym">Magnaporthe oryzae</name>
    <dbReference type="NCBI Taxonomy" id="1143193"/>
    <lineage>
        <taxon>Eukaryota</taxon>
        <taxon>Fungi</taxon>
        <taxon>Dikarya</taxon>
        <taxon>Ascomycota</taxon>
        <taxon>Pezizomycotina</taxon>
        <taxon>Sordariomycetes</taxon>
        <taxon>Sordariomycetidae</taxon>
        <taxon>Magnaporthales</taxon>
        <taxon>Pyriculariaceae</taxon>
        <taxon>Pyricularia</taxon>
    </lineage>
</organism>
<keyword evidence="1" id="KW-0175">Coiled coil</keyword>
<evidence type="ECO:0000313" key="3">
    <source>
        <dbReference type="EMBL" id="ELQ58733.1"/>
    </source>
</evidence>
<sequence length="219" mass="25334">MATQSQNGEAIAAPHQSGLPITSPFQNDTTKTGPDALEHSLWQIAEMAREGREKNVQKEQVLHQLRAEIMSLRHKTRDLEYRQNILNSSLDMALDAQKRILAVNEALEVDLEKAHRRNAEMEVKQPTEQQSLDYQFVTEQQAQDLHLLQMENEGLREKLKAFEERGQNDLRLENELLMQKYKNVLRELAERFPGLQEDAGNLSSVLEENIGRVKRRKRN</sequence>
<dbReference type="EMBL" id="JH795411">
    <property type="protein sequence ID" value="ELQ58733.1"/>
    <property type="molecule type" value="Genomic_DNA"/>
</dbReference>
<gene>
    <name evidence="3" type="ORF">OOW_P131scaffold01540g2</name>
</gene>
<reference evidence="3" key="1">
    <citation type="journal article" date="2012" name="PLoS Genet.">
        <title>Comparative analysis of the genomes of two field isolates of the rice blast fungus Magnaporthe oryzae.</title>
        <authorList>
            <person name="Xue M."/>
            <person name="Yang J."/>
            <person name="Li Z."/>
            <person name="Hu S."/>
            <person name="Yao N."/>
            <person name="Dean R.A."/>
            <person name="Zhao W."/>
            <person name="Shen M."/>
            <person name="Zhang H."/>
            <person name="Li C."/>
            <person name="Liu L."/>
            <person name="Cao L."/>
            <person name="Xu X."/>
            <person name="Xing Y."/>
            <person name="Hsiang T."/>
            <person name="Zhang Z."/>
            <person name="Xu J.R."/>
            <person name="Peng Y.L."/>
        </authorList>
    </citation>
    <scope>NUCLEOTIDE SEQUENCE [LARGE SCALE GENOMIC DNA]</scope>
    <source>
        <strain evidence="3">P131</strain>
    </source>
</reference>
<proteinExistence type="predicted"/>
<feature type="compositionally biased region" description="Polar residues" evidence="2">
    <location>
        <begin position="19"/>
        <end position="32"/>
    </location>
</feature>
<name>L7IS33_PYRO1</name>
<accession>L7IS33</accession>
<dbReference type="AlphaFoldDB" id="L7IS33"/>
<evidence type="ECO:0000256" key="2">
    <source>
        <dbReference type="SAM" id="MobiDB-lite"/>
    </source>
</evidence>
<protein>
    <submittedName>
        <fullName evidence="3">Uncharacterized protein</fullName>
    </submittedName>
</protein>
<feature type="region of interest" description="Disordered" evidence="2">
    <location>
        <begin position="1"/>
        <end position="34"/>
    </location>
</feature>
<feature type="coiled-coil region" evidence="1">
    <location>
        <begin position="55"/>
        <end position="198"/>
    </location>
</feature>